<dbReference type="Proteomes" id="UP000663881">
    <property type="component" value="Unassembled WGS sequence"/>
</dbReference>
<feature type="non-terminal residue" evidence="1">
    <location>
        <position position="138"/>
    </location>
</feature>
<name>A0A820B0X0_9BILA</name>
<dbReference type="EMBL" id="CAJOAY010009223">
    <property type="protein sequence ID" value="CAF4200139.1"/>
    <property type="molecule type" value="Genomic_DNA"/>
</dbReference>
<evidence type="ECO:0000313" key="1">
    <source>
        <dbReference type="EMBL" id="CAF4200139.1"/>
    </source>
</evidence>
<organism evidence="1 2">
    <name type="scientific">Adineta steineri</name>
    <dbReference type="NCBI Taxonomy" id="433720"/>
    <lineage>
        <taxon>Eukaryota</taxon>
        <taxon>Metazoa</taxon>
        <taxon>Spiralia</taxon>
        <taxon>Gnathifera</taxon>
        <taxon>Rotifera</taxon>
        <taxon>Eurotatoria</taxon>
        <taxon>Bdelloidea</taxon>
        <taxon>Adinetida</taxon>
        <taxon>Adinetidae</taxon>
        <taxon>Adineta</taxon>
    </lineage>
</organism>
<dbReference type="AlphaFoldDB" id="A0A820B0X0"/>
<accession>A0A820B0X0</accession>
<proteinExistence type="predicted"/>
<evidence type="ECO:0000313" key="2">
    <source>
        <dbReference type="Proteomes" id="UP000663881"/>
    </source>
</evidence>
<comment type="caution">
    <text evidence="1">The sequence shown here is derived from an EMBL/GenBank/DDBJ whole genome shotgun (WGS) entry which is preliminary data.</text>
</comment>
<sequence>MAADNSTSADVPTEPQWYWVFNESEMVLKVDRHTGGYLPIFDRNVPLGWQSYSKEVNGWLERALSFMEKSQIFEEKYILRMGLFLPMIKGKLDYSWSDQAVDFCNGIVMIDSDNYVNINEMKQCNNYDATKCRQVKRE</sequence>
<gene>
    <name evidence="1" type="ORF">OKA104_LOCUS40942</name>
</gene>
<reference evidence="1" key="1">
    <citation type="submission" date="2021-02" db="EMBL/GenBank/DDBJ databases">
        <authorList>
            <person name="Nowell W R."/>
        </authorList>
    </citation>
    <scope>NUCLEOTIDE SEQUENCE</scope>
</reference>
<protein>
    <submittedName>
        <fullName evidence="1">Uncharacterized protein</fullName>
    </submittedName>
</protein>